<organism evidence="1 2">
    <name type="scientific">Chelatococcus sambhunathii</name>
    <dbReference type="NCBI Taxonomy" id="363953"/>
    <lineage>
        <taxon>Bacteria</taxon>
        <taxon>Pseudomonadati</taxon>
        <taxon>Pseudomonadota</taxon>
        <taxon>Alphaproteobacteria</taxon>
        <taxon>Hyphomicrobiales</taxon>
        <taxon>Chelatococcaceae</taxon>
        <taxon>Chelatococcus</taxon>
    </lineage>
</organism>
<gene>
    <name evidence="1" type="ORF">IHQ68_00295</name>
</gene>
<dbReference type="Pfam" id="PF09351">
    <property type="entry name" value="DUF1993"/>
    <property type="match status" value="1"/>
</dbReference>
<dbReference type="Proteomes" id="UP001181622">
    <property type="component" value="Unassembled WGS sequence"/>
</dbReference>
<accession>A0ABU1DAC5</accession>
<reference evidence="1" key="1">
    <citation type="submission" date="2020-10" db="EMBL/GenBank/DDBJ databases">
        <authorList>
            <person name="Abbas A."/>
            <person name="Razzaq R."/>
            <person name="Waqas M."/>
            <person name="Abbas N."/>
            <person name="Nielsen T.K."/>
            <person name="Hansen L.H."/>
            <person name="Hussain S."/>
            <person name="Shahid M."/>
        </authorList>
    </citation>
    <scope>NUCLEOTIDE SEQUENCE</scope>
    <source>
        <strain evidence="1">S14</strain>
    </source>
</reference>
<dbReference type="SUPFAM" id="SSF109854">
    <property type="entry name" value="DinB/YfiT-like putative metalloenzymes"/>
    <property type="match status" value="1"/>
</dbReference>
<keyword evidence="2" id="KW-1185">Reference proteome</keyword>
<name>A0ABU1DAC5_9HYPH</name>
<comment type="caution">
    <text evidence="1">The sequence shown here is derived from an EMBL/GenBank/DDBJ whole genome shotgun (WGS) entry which is preliminary data.</text>
</comment>
<dbReference type="InterPro" id="IPR034660">
    <property type="entry name" value="DinB/YfiT-like"/>
</dbReference>
<dbReference type="InterPro" id="IPR018531">
    <property type="entry name" value="DUF1993"/>
</dbReference>
<protein>
    <submittedName>
        <fullName evidence="1">DUF1993 domain-containing protein</fullName>
    </submittedName>
</protein>
<dbReference type="PANTHER" id="PTHR36922">
    <property type="entry name" value="BLL2446 PROTEIN"/>
    <property type="match status" value="1"/>
</dbReference>
<dbReference type="RefSeq" id="WP_309388119.1">
    <property type="nucleotide sequence ID" value="NZ_JADBEO010000001.1"/>
</dbReference>
<evidence type="ECO:0000313" key="1">
    <source>
        <dbReference type="EMBL" id="MDR4305066.1"/>
    </source>
</evidence>
<sequence>MSTALYDLTIPVFLRGLRNLDAVLRKGEDFAEAQGVDPQTLIEARLAPDMYPLPGQIQRASDTAKFAAVRLGGIENVSFPDDEQTFDDLHARIAKTVDFLKAAPREAIDGREGAEVILKTGGGERRFTGIDYALGFALPNFFFHVTTAYGILRHKGVPLGKLDYLGRE</sequence>
<proteinExistence type="predicted"/>
<dbReference type="PANTHER" id="PTHR36922:SF1">
    <property type="entry name" value="DUF1993 DOMAIN-CONTAINING PROTEIN"/>
    <property type="match status" value="1"/>
</dbReference>
<dbReference type="Gene3D" id="1.20.120.450">
    <property type="entry name" value="dinb family like domain"/>
    <property type="match status" value="1"/>
</dbReference>
<evidence type="ECO:0000313" key="2">
    <source>
        <dbReference type="Proteomes" id="UP001181622"/>
    </source>
</evidence>
<dbReference type="EMBL" id="JADBEO010000001">
    <property type="protein sequence ID" value="MDR4305066.1"/>
    <property type="molecule type" value="Genomic_DNA"/>
</dbReference>